<dbReference type="PROSITE" id="PS51257">
    <property type="entry name" value="PROKAR_LIPOPROTEIN"/>
    <property type="match status" value="1"/>
</dbReference>
<proteinExistence type="predicted"/>
<keyword evidence="2" id="KW-0732">Signal</keyword>
<gene>
    <name evidence="3" type="ORF">RN96_13925</name>
</gene>
<feature type="coiled-coil region" evidence="1">
    <location>
        <begin position="85"/>
        <end position="122"/>
    </location>
</feature>
<comment type="caution">
    <text evidence="3">The sequence shown here is derived from an EMBL/GenBank/DDBJ whole genome shotgun (WGS) entry which is preliminary data.</text>
</comment>
<dbReference type="EMBL" id="NJGI01000009">
    <property type="protein sequence ID" value="PGH19636.1"/>
    <property type="molecule type" value="Genomic_DNA"/>
</dbReference>
<evidence type="ECO:0000256" key="1">
    <source>
        <dbReference type="SAM" id="Coils"/>
    </source>
</evidence>
<evidence type="ECO:0000313" key="3">
    <source>
        <dbReference type="EMBL" id="PGH19636.1"/>
    </source>
</evidence>
<name>A0A2B7YDM8_FUSNP</name>
<organism evidence="3 4">
    <name type="scientific">Fusobacterium nucleatum subsp. polymorphum</name>
    <name type="common">Fusobacterium polymorphum</name>
    <dbReference type="NCBI Taxonomy" id="76857"/>
    <lineage>
        <taxon>Bacteria</taxon>
        <taxon>Fusobacteriati</taxon>
        <taxon>Fusobacteriota</taxon>
        <taxon>Fusobacteriia</taxon>
        <taxon>Fusobacteriales</taxon>
        <taxon>Fusobacteriaceae</taxon>
        <taxon>Fusobacterium</taxon>
    </lineage>
</organism>
<protein>
    <submittedName>
        <fullName evidence="3">Uncharacterized protein</fullName>
    </submittedName>
</protein>
<accession>A0A2B7YDM8</accession>
<evidence type="ECO:0000256" key="2">
    <source>
        <dbReference type="SAM" id="SignalP"/>
    </source>
</evidence>
<feature type="chain" id="PRO_5012586586" evidence="2">
    <location>
        <begin position="22"/>
        <end position="128"/>
    </location>
</feature>
<keyword evidence="1" id="KW-0175">Coiled coil</keyword>
<dbReference type="NCBIfam" id="NF041845">
    <property type="entry name" value="lipo_FAD_I_fam"/>
    <property type="match status" value="1"/>
</dbReference>
<sequence>MKKLLILLSSLFMFSCTNVTTDGVDETKDDQRARLLEEANKVKTVKKTVINEKGEEVVVEEEVVTESGRRSHVGMTRGEIMEYEMTRVSEEMNALQEEVKQSQEKKTQLKAYQEKLENLKKLNDAGIR</sequence>
<dbReference type="Proteomes" id="UP000222862">
    <property type="component" value="Unassembled WGS sequence"/>
</dbReference>
<dbReference type="AlphaFoldDB" id="A0A2B7YDM8"/>
<evidence type="ECO:0000313" key="4">
    <source>
        <dbReference type="Proteomes" id="UP000222862"/>
    </source>
</evidence>
<feature type="signal peptide" evidence="2">
    <location>
        <begin position="1"/>
        <end position="21"/>
    </location>
</feature>
<reference evidence="3 4" key="1">
    <citation type="submission" date="2017-06" db="EMBL/GenBank/DDBJ databases">
        <title>Genome sequencing of Fusobacterium nucleatum subsp. polymorphum KCOM 1232 (=ChDC F37).</title>
        <authorList>
            <person name="Kook J.-K."/>
            <person name="Park S.-N."/>
            <person name="Lim Y.K."/>
            <person name="Roh H."/>
        </authorList>
    </citation>
    <scope>NUCLEOTIDE SEQUENCE [LARGE SCALE GENOMIC DNA]</scope>
    <source>
        <strain evidence="4">KCOM 1232 ( ChDC F37)</strain>
    </source>
</reference>